<evidence type="ECO:0000256" key="1">
    <source>
        <dbReference type="SAM" id="MobiDB-lite"/>
    </source>
</evidence>
<dbReference type="Proteomes" id="UP000299102">
    <property type="component" value="Unassembled WGS sequence"/>
</dbReference>
<feature type="region of interest" description="Disordered" evidence="1">
    <location>
        <begin position="57"/>
        <end position="88"/>
    </location>
</feature>
<gene>
    <name evidence="2" type="ORF">EVAR_19790_1</name>
</gene>
<dbReference type="EMBL" id="BGZK01000211">
    <property type="protein sequence ID" value="GBP28748.1"/>
    <property type="molecule type" value="Genomic_DNA"/>
</dbReference>
<evidence type="ECO:0000313" key="2">
    <source>
        <dbReference type="EMBL" id="GBP28748.1"/>
    </source>
</evidence>
<sequence length="88" mass="9763">MLRTKIDKTLIITHNTKSVLETPKISSTRTFSLHPKITWNHGLSTLREWSTVGDVTSANRTPNARPGAASAREARGVAGIDRRDRPRS</sequence>
<organism evidence="2 3">
    <name type="scientific">Eumeta variegata</name>
    <name type="common">Bagworm moth</name>
    <name type="synonym">Eumeta japonica</name>
    <dbReference type="NCBI Taxonomy" id="151549"/>
    <lineage>
        <taxon>Eukaryota</taxon>
        <taxon>Metazoa</taxon>
        <taxon>Ecdysozoa</taxon>
        <taxon>Arthropoda</taxon>
        <taxon>Hexapoda</taxon>
        <taxon>Insecta</taxon>
        <taxon>Pterygota</taxon>
        <taxon>Neoptera</taxon>
        <taxon>Endopterygota</taxon>
        <taxon>Lepidoptera</taxon>
        <taxon>Glossata</taxon>
        <taxon>Ditrysia</taxon>
        <taxon>Tineoidea</taxon>
        <taxon>Psychidae</taxon>
        <taxon>Oiketicinae</taxon>
        <taxon>Eumeta</taxon>
    </lineage>
</organism>
<comment type="caution">
    <text evidence="2">The sequence shown here is derived from an EMBL/GenBank/DDBJ whole genome shotgun (WGS) entry which is preliminary data.</text>
</comment>
<accession>A0A4C1UQN1</accession>
<reference evidence="2 3" key="1">
    <citation type="journal article" date="2019" name="Commun. Biol.">
        <title>The bagworm genome reveals a unique fibroin gene that provides high tensile strength.</title>
        <authorList>
            <person name="Kono N."/>
            <person name="Nakamura H."/>
            <person name="Ohtoshi R."/>
            <person name="Tomita M."/>
            <person name="Numata K."/>
            <person name="Arakawa K."/>
        </authorList>
    </citation>
    <scope>NUCLEOTIDE SEQUENCE [LARGE SCALE GENOMIC DNA]</scope>
</reference>
<dbReference type="AlphaFoldDB" id="A0A4C1UQN1"/>
<evidence type="ECO:0000313" key="3">
    <source>
        <dbReference type="Proteomes" id="UP000299102"/>
    </source>
</evidence>
<keyword evidence="3" id="KW-1185">Reference proteome</keyword>
<feature type="compositionally biased region" description="Basic and acidic residues" evidence="1">
    <location>
        <begin position="72"/>
        <end position="88"/>
    </location>
</feature>
<proteinExistence type="predicted"/>
<name>A0A4C1UQN1_EUMVA</name>
<protein>
    <submittedName>
        <fullName evidence="2">Uncharacterized protein</fullName>
    </submittedName>
</protein>